<dbReference type="HOGENOM" id="CLU_1637971_0_0_1"/>
<accession>A0A0D3FS15</accession>
<sequence length="162" mass="18279">MEGAMTVFSLLVRGWWWPWRFGVEERRRFCTYGAGDGAASWARPRRRPGAWERGWCTDWLGVGHAKEVATVRTMVAPRWDSLSSEWKNREKRSTTQRDDNGKEEMLTLRQPSSGTPCVLDDRLANRVLIVVDGEQGAGEAAGGGVRELMAATIFVHESWVVV</sequence>
<reference evidence="2" key="2">
    <citation type="submission" date="2015-03" db="UniProtKB">
        <authorList>
            <consortium name="EnsemblPlants"/>
        </authorList>
    </citation>
    <scope>IDENTIFICATION</scope>
</reference>
<dbReference type="Gramene" id="OBART04G00950.1">
    <property type="protein sequence ID" value="OBART04G00950.1"/>
    <property type="gene ID" value="OBART04G00950"/>
</dbReference>
<feature type="region of interest" description="Disordered" evidence="1">
    <location>
        <begin position="86"/>
        <end position="112"/>
    </location>
</feature>
<name>A0A0D3FS15_9ORYZ</name>
<organism evidence="2">
    <name type="scientific">Oryza barthii</name>
    <dbReference type="NCBI Taxonomy" id="65489"/>
    <lineage>
        <taxon>Eukaryota</taxon>
        <taxon>Viridiplantae</taxon>
        <taxon>Streptophyta</taxon>
        <taxon>Embryophyta</taxon>
        <taxon>Tracheophyta</taxon>
        <taxon>Spermatophyta</taxon>
        <taxon>Magnoliopsida</taxon>
        <taxon>Liliopsida</taxon>
        <taxon>Poales</taxon>
        <taxon>Poaceae</taxon>
        <taxon>BOP clade</taxon>
        <taxon>Oryzoideae</taxon>
        <taxon>Oryzeae</taxon>
        <taxon>Oryzinae</taxon>
        <taxon>Oryza</taxon>
    </lineage>
</organism>
<evidence type="ECO:0000313" key="3">
    <source>
        <dbReference type="Proteomes" id="UP000026960"/>
    </source>
</evidence>
<dbReference type="Proteomes" id="UP000026960">
    <property type="component" value="Chromosome 4"/>
</dbReference>
<evidence type="ECO:0000313" key="2">
    <source>
        <dbReference type="EnsemblPlants" id="OBART04G00950.1"/>
    </source>
</evidence>
<dbReference type="AlphaFoldDB" id="A0A0D3FS15"/>
<keyword evidence="3" id="KW-1185">Reference proteome</keyword>
<protein>
    <submittedName>
        <fullName evidence="2">Uncharacterized protein</fullName>
    </submittedName>
</protein>
<reference evidence="2" key="1">
    <citation type="journal article" date="2009" name="Rice">
        <title>De Novo Next Generation Sequencing of Plant Genomes.</title>
        <authorList>
            <person name="Rounsley S."/>
            <person name="Marri P.R."/>
            <person name="Yu Y."/>
            <person name="He R."/>
            <person name="Sisneros N."/>
            <person name="Goicoechea J.L."/>
            <person name="Lee S.J."/>
            <person name="Angelova A."/>
            <person name="Kudrna D."/>
            <person name="Luo M."/>
            <person name="Affourtit J."/>
            <person name="Desany B."/>
            <person name="Knight J."/>
            <person name="Niazi F."/>
            <person name="Egholm M."/>
            <person name="Wing R.A."/>
        </authorList>
    </citation>
    <scope>NUCLEOTIDE SEQUENCE [LARGE SCALE GENOMIC DNA]</scope>
    <source>
        <strain evidence="2">cv. IRGC 105608</strain>
    </source>
</reference>
<proteinExistence type="predicted"/>
<dbReference type="EnsemblPlants" id="OBART04G00950.1">
    <property type="protein sequence ID" value="OBART04G00950.1"/>
    <property type="gene ID" value="OBART04G00950"/>
</dbReference>
<evidence type="ECO:0000256" key="1">
    <source>
        <dbReference type="SAM" id="MobiDB-lite"/>
    </source>
</evidence>
<feature type="compositionally biased region" description="Basic and acidic residues" evidence="1">
    <location>
        <begin position="86"/>
        <end position="106"/>
    </location>
</feature>
<dbReference type="PaxDb" id="65489-OBART04G00950.1"/>